<dbReference type="RefSeq" id="WP_206644948.1">
    <property type="nucleotide sequence ID" value="NZ_CP071247.1"/>
</dbReference>
<keyword evidence="3" id="KW-1185">Reference proteome</keyword>
<evidence type="ECO:0000313" key="3">
    <source>
        <dbReference type="Proteomes" id="UP000663555"/>
    </source>
</evidence>
<keyword evidence="1" id="KW-0472">Membrane</keyword>
<dbReference type="Gene3D" id="1.20.1640.10">
    <property type="entry name" value="Multidrug efflux transporter AcrB transmembrane domain"/>
    <property type="match status" value="1"/>
</dbReference>
<gene>
    <name evidence="2" type="ORF">LPB19_04665</name>
</gene>
<dbReference type="Proteomes" id="UP000663555">
    <property type="component" value="Chromosome"/>
</dbReference>
<sequence length="95" mass="9746">MTGRRAGGAGMLLVLMALAAAASPVGRCTHRMPPPLVFLPGEGTELYRGVGAIVLFGLMGAAIVTVTFLPALAIVVLSMRNRAGPDETAMPSLAR</sequence>
<protein>
    <submittedName>
        <fullName evidence="2">Uncharacterized protein</fullName>
    </submittedName>
</protein>
<proteinExistence type="predicted"/>
<organism evidence="2 3">
    <name type="scientific">Marinobacter salinisoli</name>
    <dbReference type="NCBI Taxonomy" id="2769486"/>
    <lineage>
        <taxon>Bacteria</taxon>
        <taxon>Pseudomonadati</taxon>
        <taxon>Pseudomonadota</taxon>
        <taxon>Gammaproteobacteria</taxon>
        <taxon>Pseudomonadales</taxon>
        <taxon>Marinobacteraceae</taxon>
        <taxon>Marinobacter</taxon>
    </lineage>
</organism>
<dbReference type="EMBL" id="CP071247">
    <property type="protein sequence ID" value="QSP95711.1"/>
    <property type="molecule type" value="Genomic_DNA"/>
</dbReference>
<evidence type="ECO:0000313" key="2">
    <source>
        <dbReference type="EMBL" id="QSP95711.1"/>
    </source>
</evidence>
<feature type="transmembrane region" description="Helical" evidence="1">
    <location>
        <begin position="46"/>
        <end position="77"/>
    </location>
</feature>
<name>A0ABX7MX76_9GAMM</name>
<reference evidence="2 3" key="1">
    <citation type="submission" date="2021-03" db="EMBL/GenBank/DDBJ databases">
        <title>Genome sequencing of Marinobacter sp. LPB0319.</title>
        <authorList>
            <person name="Kim J."/>
        </authorList>
    </citation>
    <scope>NUCLEOTIDE SEQUENCE [LARGE SCALE GENOMIC DNA]</scope>
    <source>
        <strain evidence="2 3">LPB0319</strain>
    </source>
</reference>
<keyword evidence="1" id="KW-0812">Transmembrane</keyword>
<evidence type="ECO:0000256" key="1">
    <source>
        <dbReference type="SAM" id="Phobius"/>
    </source>
</evidence>
<keyword evidence="1" id="KW-1133">Transmembrane helix</keyword>
<accession>A0ABX7MX76</accession>